<dbReference type="EMBL" id="CM000780">
    <property type="protein sequence ID" value="AQK49409.1"/>
    <property type="molecule type" value="Genomic_DNA"/>
</dbReference>
<dbReference type="EMBL" id="CM000780">
    <property type="protein sequence ID" value="AQK49390.1"/>
    <property type="molecule type" value="Genomic_DNA"/>
</dbReference>
<accession>A0A1D6PRP9</accession>
<reference evidence="2" key="1">
    <citation type="submission" date="2015-12" db="EMBL/GenBank/DDBJ databases">
        <title>Update maize B73 reference genome by single molecule sequencing technologies.</title>
        <authorList>
            <consortium name="Maize Genome Sequencing Project"/>
            <person name="Ware D."/>
        </authorList>
    </citation>
    <scope>NUCLEOTIDE SEQUENCE</scope>
    <source>
        <tissue evidence="2">Seedling</tissue>
    </source>
</reference>
<feature type="compositionally biased region" description="Pro residues" evidence="1">
    <location>
        <begin position="47"/>
        <end position="57"/>
    </location>
</feature>
<dbReference type="EMBL" id="CM000780">
    <property type="protein sequence ID" value="AQK49417.1"/>
    <property type="molecule type" value="Genomic_DNA"/>
</dbReference>
<organism evidence="2">
    <name type="scientific">Zea mays</name>
    <name type="common">Maize</name>
    <dbReference type="NCBI Taxonomy" id="4577"/>
    <lineage>
        <taxon>Eukaryota</taxon>
        <taxon>Viridiplantae</taxon>
        <taxon>Streptophyta</taxon>
        <taxon>Embryophyta</taxon>
        <taxon>Tracheophyta</taxon>
        <taxon>Spermatophyta</taxon>
        <taxon>Magnoliopsida</taxon>
        <taxon>Liliopsida</taxon>
        <taxon>Poales</taxon>
        <taxon>Poaceae</taxon>
        <taxon>PACMAD clade</taxon>
        <taxon>Panicoideae</taxon>
        <taxon>Andropogonodae</taxon>
        <taxon>Andropogoneae</taxon>
        <taxon>Tripsacinae</taxon>
        <taxon>Zea</taxon>
    </lineage>
</organism>
<dbReference type="EMBL" id="CM000780">
    <property type="protein sequence ID" value="AQK49407.1"/>
    <property type="molecule type" value="Genomic_DNA"/>
</dbReference>
<sequence>MEGEADRGESGSWQSPRRRPSRRPARCRPSTASSATGSWAGPTATPSRPPPSPPSSRPPSRGLSSISGSWRSSPPLGNHSTAETVLTIGSVVARPRPRICSRSARVQI</sequence>
<dbReference type="EMBL" id="CM000780">
    <property type="protein sequence ID" value="AQK49406.1"/>
    <property type="molecule type" value="Genomic_DNA"/>
</dbReference>
<dbReference type="EMBL" id="CM000780">
    <property type="protein sequence ID" value="AQK49395.1"/>
    <property type="molecule type" value="Genomic_DNA"/>
</dbReference>
<feature type="compositionally biased region" description="Low complexity" evidence="1">
    <location>
        <begin position="27"/>
        <end position="46"/>
    </location>
</feature>
<dbReference type="EMBL" id="CM000780">
    <property type="protein sequence ID" value="AQK49396.1"/>
    <property type="molecule type" value="Genomic_DNA"/>
</dbReference>
<dbReference type="EMBL" id="CM000780">
    <property type="protein sequence ID" value="AQK49421.1"/>
    <property type="molecule type" value="Genomic_DNA"/>
</dbReference>
<feature type="region of interest" description="Disordered" evidence="1">
    <location>
        <begin position="1"/>
        <end position="84"/>
    </location>
</feature>
<dbReference type="EMBL" id="CM000780">
    <property type="protein sequence ID" value="AQK49391.1"/>
    <property type="molecule type" value="Genomic_DNA"/>
</dbReference>
<dbReference type="EMBL" id="CM000780">
    <property type="protein sequence ID" value="AQK49405.1"/>
    <property type="molecule type" value="Genomic_DNA"/>
</dbReference>
<evidence type="ECO:0000313" key="2">
    <source>
        <dbReference type="EMBL" id="AQK49397.1"/>
    </source>
</evidence>
<dbReference type="EMBL" id="CM000780">
    <property type="protein sequence ID" value="AQK49403.1"/>
    <property type="molecule type" value="Genomic_DNA"/>
</dbReference>
<dbReference type="EMBL" id="CM000780">
    <property type="protein sequence ID" value="AQK49386.1"/>
    <property type="molecule type" value="Genomic_DNA"/>
</dbReference>
<protein>
    <submittedName>
        <fullName evidence="2">Uncharacterized protein</fullName>
    </submittedName>
</protein>
<dbReference type="EMBL" id="CM000780">
    <property type="protein sequence ID" value="AQK49402.1"/>
    <property type="molecule type" value="Genomic_DNA"/>
</dbReference>
<evidence type="ECO:0000256" key="1">
    <source>
        <dbReference type="SAM" id="MobiDB-lite"/>
    </source>
</evidence>
<dbReference type="EMBL" id="CM000780">
    <property type="protein sequence ID" value="AQK49422.1"/>
    <property type="molecule type" value="Genomic_DNA"/>
</dbReference>
<dbReference type="EMBL" id="CM000780">
    <property type="protein sequence ID" value="AQK49397.1"/>
    <property type="molecule type" value="Genomic_DNA"/>
</dbReference>
<proteinExistence type="predicted"/>
<gene>
    <name evidence="2" type="ORF">ZEAMMB73_Zm00001d049023</name>
</gene>
<feature type="compositionally biased region" description="Basic residues" evidence="1">
    <location>
        <begin position="16"/>
        <end position="26"/>
    </location>
</feature>
<dbReference type="EMBL" id="CM000780">
    <property type="protein sequence ID" value="AQK49419.1"/>
    <property type="molecule type" value="Genomic_DNA"/>
</dbReference>
<dbReference type="AlphaFoldDB" id="A0A1D6PRP9"/>
<feature type="compositionally biased region" description="Low complexity" evidence="1">
    <location>
        <begin position="58"/>
        <end position="75"/>
    </location>
</feature>
<name>A0A1D6PRP9_MAIZE</name>